<dbReference type="AlphaFoldDB" id="A0A1M4NGY4"/>
<sequence length="53" mass="5987">MNTHNFATPMVNAIVQNFSTTTTYSASKTSQNFRSPILGVNVKIGYQHYFNML</sequence>
<name>A0A1M4NGY4_HELAC</name>
<accession>A0A1M4NGY4</accession>
<proteinExistence type="predicted"/>
<organism evidence="1">
    <name type="scientific">Helicobacter acinonychis</name>
    <name type="common">Helicobacter acinonyx</name>
    <dbReference type="NCBI Taxonomy" id="212"/>
    <lineage>
        <taxon>Bacteria</taxon>
        <taxon>Pseudomonadati</taxon>
        <taxon>Campylobacterota</taxon>
        <taxon>Epsilonproteobacteria</taxon>
        <taxon>Campylobacterales</taxon>
        <taxon>Helicobacteraceae</taxon>
        <taxon>Helicobacter</taxon>
    </lineage>
</organism>
<protein>
    <submittedName>
        <fullName evidence="1">OMP1227</fullName>
    </submittedName>
</protein>
<evidence type="ECO:0000313" key="1">
    <source>
        <dbReference type="EMBL" id="SFZ70573.1"/>
    </source>
</evidence>
<gene>
    <name evidence="1" type="primary">omp1227</name>
</gene>
<dbReference type="EMBL" id="LT632777">
    <property type="protein sequence ID" value="SFZ70573.1"/>
    <property type="molecule type" value="Genomic_DNA"/>
</dbReference>
<reference evidence="1" key="1">
    <citation type="submission" date="2016-10" db="EMBL/GenBank/DDBJ databases">
        <title>Proteomic and phylogenetic analysis of the outer membrane protein repertoire of gastric Helicobacter species.</title>
        <authorList>
            <person name="Joosten M."/>
        </authorList>
    </citation>
    <scope>NUCLEOTIDE SEQUENCE</scope>
    <source>
        <strain evidence="1">Acino1</strain>
    </source>
</reference>